<dbReference type="AlphaFoldDB" id="A0A1V0A7G6"/>
<comment type="similarity">
    <text evidence="1 10 11">Belongs to the HAM1 NTPase family.</text>
</comment>
<keyword evidence="3 10" id="KW-0479">Metal-binding</keyword>
<dbReference type="GO" id="GO:0009117">
    <property type="term" value="P:nucleotide metabolic process"/>
    <property type="evidence" value="ECO:0007669"/>
    <property type="project" value="UniProtKB-KW"/>
</dbReference>
<proteinExistence type="inferred from homology"/>
<evidence type="ECO:0000313" key="12">
    <source>
        <dbReference type="EMBL" id="AQZ66157.1"/>
    </source>
</evidence>
<dbReference type="GO" id="GO:0035870">
    <property type="term" value="F:dITP diphosphatase activity"/>
    <property type="evidence" value="ECO:0007669"/>
    <property type="project" value="UniProtKB-UniRule"/>
</dbReference>
<feature type="binding site" evidence="10">
    <location>
        <position position="67"/>
    </location>
    <ligand>
        <name>Mg(2+)</name>
        <dbReference type="ChEBI" id="CHEBI:18420"/>
    </ligand>
</feature>
<dbReference type="HAMAP" id="MF_01405">
    <property type="entry name" value="Non_canon_purine_NTPase"/>
    <property type="match status" value="1"/>
</dbReference>
<evidence type="ECO:0000256" key="11">
    <source>
        <dbReference type="RuleBase" id="RU003781"/>
    </source>
</evidence>
<comment type="subunit">
    <text evidence="2 10">Homodimer.</text>
</comment>
<protein>
    <recommendedName>
        <fullName evidence="10">dITP/XTP pyrophosphatase</fullName>
        <ecNumber evidence="10">3.6.1.66</ecNumber>
    </recommendedName>
    <alternativeName>
        <fullName evidence="10">Non-canonical purine NTP pyrophosphatase</fullName>
    </alternativeName>
    <alternativeName>
        <fullName evidence="10">Non-standard purine NTP pyrophosphatase</fullName>
    </alternativeName>
    <alternativeName>
        <fullName evidence="10">Nucleoside-triphosphate diphosphatase</fullName>
    </alternativeName>
    <alternativeName>
        <fullName evidence="10">Nucleoside-triphosphate pyrophosphatase</fullName>
        <shortName evidence="10">NTPase</shortName>
    </alternativeName>
</protein>
<organism evidence="12 13">
    <name type="scientific">[Actinomadura] parvosata subsp. kistnae</name>
    <dbReference type="NCBI Taxonomy" id="1909395"/>
    <lineage>
        <taxon>Bacteria</taxon>
        <taxon>Bacillati</taxon>
        <taxon>Actinomycetota</taxon>
        <taxon>Actinomycetes</taxon>
        <taxon>Streptosporangiales</taxon>
        <taxon>Streptosporangiaceae</taxon>
        <taxon>Nonomuraea</taxon>
    </lineage>
</organism>
<dbReference type="GO" id="GO:0005829">
    <property type="term" value="C:cytosol"/>
    <property type="evidence" value="ECO:0007669"/>
    <property type="project" value="TreeGrafter"/>
</dbReference>
<dbReference type="InterPro" id="IPR002637">
    <property type="entry name" value="RdgB/HAM1"/>
</dbReference>
<gene>
    <name evidence="12" type="ORF">BKM31_36090</name>
</gene>
<dbReference type="Pfam" id="PF01725">
    <property type="entry name" value="Ham1p_like"/>
    <property type="match status" value="1"/>
</dbReference>
<dbReference type="GO" id="GO:0036222">
    <property type="term" value="F:XTP diphosphatase activity"/>
    <property type="evidence" value="ECO:0007669"/>
    <property type="project" value="UniProtKB-UniRule"/>
</dbReference>
<keyword evidence="5 10" id="KW-0378">Hydrolase</keyword>
<sequence>MKIVLATCNAGKIAELRRILTGFDIVGLEEFPAIGEIAETGVTFEENALIKAHAVAQGSGLPAVADDSGLCVDVLNGMPGVFSARWAGRHGDDRANLELLLAQVSDVPSDKLTAYFACAAALALPSGESRVVEGTLPGGLVRTPRGSGGFGYDPIFVPEGESRTTAELTPEEKDAISHRGRAFRALAPIVRDLLAS</sequence>
<reference evidence="13" key="1">
    <citation type="journal article" date="2017" name="Med. Chem. Commun.">
        <title>Nonomuraea sp. ATCC 55076 harbours the largest actinomycete chromosome to date and the kistamicin biosynthetic gene cluster.</title>
        <authorList>
            <person name="Nazari B."/>
            <person name="Forneris C.C."/>
            <person name="Gibson M.I."/>
            <person name="Moon K."/>
            <person name="Schramma K.R."/>
            <person name="Seyedsayamdost M.R."/>
        </authorList>
    </citation>
    <scope>NUCLEOTIDE SEQUENCE [LARGE SCALE GENOMIC DNA]</scope>
    <source>
        <strain evidence="13">ATCC 55076</strain>
    </source>
</reference>
<feature type="binding site" evidence="10">
    <location>
        <begin position="7"/>
        <end position="12"/>
    </location>
    <ligand>
        <name>substrate</name>
    </ligand>
</feature>
<dbReference type="PANTHER" id="PTHR11067:SF9">
    <property type="entry name" value="INOSINE TRIPHOSPHATE PYROPHOSPHATASE"/>
    <property type="match status" value="1"/>
</dbReference>
<dbReference type="EC" id="3.6.1.66" evidence="10"/>
<keyword evidence="7 10" id="KW-0546">Nucleotide metabolism</keyword>
<evidence type="ECO:0000256" key="10">
    <source>
        <dbReference type="HAMAP-Rule" id="MF_01405"/>
    </source>
</evidence>
<dbReference type="GO" id="GO:0000166">
    <property type="term" value="F:nucleotide binding"/>
    <property type="evidence" value="ECO:0007669"/>
    <property type="project" value="UniProtKB-KW"/>
</dbReference>
<dbReference type="InterPro" id="IPR029001">
    <property type="entry name" value="ITPase-like_fam"/>
</dbReference>
<dbReference type="Proteomes" id="UP000190797">
    <property type="component" value="Chromosome"/>
</dbReference>
<comment type="function">
    <text evidence="10">Pyrophosphatase that catalyzes the hydrolysis of nucleoside triphosphates to their monophosphate derivatives, with a high preference for the non-canonical purine nucleotides XTP (xanthosine triphosphate), dITP (deoxyinosine triphosphate) and ITP. Seems to function as a house-cleaning enzyme that removes non-canonical purine nucleotides from the nucleotide pool, thus preventing their incorporation into DNA/RNA and avoiding chromosomal lesions.</text>
</comment>
<accession>A0A1V0A7G6</accession>
<feature type="active site" description="Proton acceptor" evidence="10">
    <location>
        <position position="67"/>
    </location>
</feature>
<dbReference type="KEGG" id="noa:BKM31_36090"/>
<evidence type="ECO:0000256" key="7">
    <source>
        <dbReference type="ARBA" id="ARBA00023080"/>
    </source>
</evidence>
<dbReference type="GO" id="GO:0046872">
    <property type="term" value="F:metal ion binding"/>
    <property type="evidence" value="ECO:0007669"/>
    <property type="project" value="UniProtKB-KW"/>
</dbReference>
<dbReference type="GO" id="GO:0009146">
    <property type="term" value="P:purine nucleoside triphosphate catabolic process"/>
    <property type="evidence" value="ECO:0007669"/>
    <property type="project" value="UniProtKB-UniRule"/>
</dbReference>
<comment type="catalytic activity">
    <reaction evidence="8 10">
        <text>dITP + H2O = dIMP + diphosphate + H(+)</text>
        <dbReference type="Rhea" id="RHEA:28342"/>
        <dbReference type="ChEBI" id="CHEBI:15377"/>
        <dbReference type="ChEBI" id="CHEBI:15378"/>
        <dbReference type="ChEBI" id="CHEBI:33019"/>
        <dbReference type="ChEBI" id="CHEBI:61194"/>
        <dbReference type="ChEBI" id="CHEBI:61382"/>
        <dbReference type="EC" id="3.6.1.66"/>
    </reaction>
</comment>
<comment type="cofactor">
    <cofactor evidence="10">
        <name>Mg(2+)</name>
        <dbReference type="ChEBI" id="CHEBI:18420"/>
    </cofactor>
    <text evidence="10">Binds 1 Mg(2+) ion per subunit.</text>
</comment>
<feature type="binding site" evidence="10">
    <location>
        <begin position="150"/>
        <end position="153"/>
    </location>
    <ligand>
        <name>substrate</name>
    </ligand>
</feature>
<dbReference type="GO" id="GO:0017111">
    <property type="term" value="F:ribonucleoside triphosphate phosphatase activity"/>
    <property type="evidence" value="ECO:0007669"/>
    <property type="project" value="InterPro"/>
</dbReference>
<dbReference type="STRING" id="1909395.BKM31_36090"/>
<dbReference type="OrthoDB" id="9807456at2"/>
<evidence type="ECO:0000256" key="4">
    <source>
        <dbReference type="ARBA" id="ARBA00022741"/>
    </source>
</evidence>
<dbReference type="NCBIfam" id="TIGR00042">
    <property type="entry name" value="RdgB/HAM1 family non-canonical purine NTP pyrophosphatase"/>
    <property type="match status" value="1"/>
</dbReference>
<evidence type="ECO:0000256" key="6">
    <source>
        <dbReference type="ARBA" id="ARBA00022842"/>
    </source>
</evidence>
<dbReference type="PANTHER" id="PTHR11067">
    <property type="entry name" value="INOSINE TRIPHOSPHATE PYROPHOSPHATASE/HAM1 PROTEIN"/>
    <property type="match status" value="1"/>
</dbReference>
<dbReference type="GO" id="GO:0036220">
    <property type="term" value="F:ITP diphosphatase activity"/>
    <property type="evidence" value="ECO:0007669"/>
    <property type="project" value="UniProtKB-UniRule"/>
</dbReference>
<dbReference type="RefSeq" id="WP_080042434.1">
    <property type="nucleotide sequence ID" value="NZ_CP017717.1"/>
</dbReference>
<comment type="catalytic activity">
    <reaction evidence="9 10">
        <text>XTP + H2O = XMP + diphosphate + H(+)</text>
        <dbReference type="Rhea" id="RHEA:28610"/>
        <dbReference type="ChEBI" id="CHEBI:15377"/>
        <dbReference type="ChEBI" id="CHEBI:15378"/>
        <dbReference type="ChEBI" id="CHEBI:33019"/>
        <dbReference type="ChEBI" id="CHEBI:57464"/>
        <dbReference type="ChEBI" id="CHEBI:61314"/>
        <dbReference type="EC" id="3.6.1.66"/>
    </reaction>
</comment>
<feature type="binding site" evidence="10">
    <location>
        <begin position="178"/>
        <end position="179"/>
    </location>
    <ligand>
        <name>substrate</name>
    </ligand>
</feature>
<dbReference type="Gene3D" id="3.90.950.10">
    <property type="match status" value="1"/>
</dbReference>
<evidence type="ECO:0000256" key="8">
    <source>
        <dbReference type="ARBA" id="ARBA00051875"/>
    </source>
</evidence>
<dbReference type="CDD" id="cd00515">
    <property type="entry name" value="HAM1"/>
    <property type="match status" value="1"/>
</dbReference>
<dbReference type="InterPro" id="IPR020922">
    <property type="entry name" value="dITP/XTP_pyrophosphatase"/>
</dbReference>
<evidence type="ECO:0000313" key="13">
    <source>
        <dbReference type="Proteomes" id="UP000190797"/>
    </source>
</evidence>
<evidence type="ECO:0000256" key="2">
    <source>
        <dbReference type="ARBA" id="ARBA00011738"/>
    </source>
</evidence>
<dbReference type="FunFam" id="3.90.950.10:FF:000001">
    <property type="entry name" value="dITP/XTP pyrophosphatase"/>
    <property type="match status" value="1"/>
</dbReference>
<keyword evidence="6 10" id="KW-0460">Magnesium</keyword>
<evidence type="ECO:0000256" key="5">
    <source>
        <dbReference type="ARBA" id="ARBA00022801"/>
    </source>
</evidence>
<comment type="caution">
    <text evidence="10">Lacks conserved residue(s) required for the propagation of feature annotation.</text>
</comment>
<dbReference type="EMBL" id="CP017717">
    <property type="protein sequence ID" value="AQZ66157.1"/>
    <property type="molecule type" value="Genomic_DNA"/>
</dbReference>
<dbReference type="SUPFAM" id="SSF52972">
    <property type="entry name" value="ITPase-like"/>
    <property type="match status" value="1"/>
</dbReference>
<evidence type="ECO:0000256" key="1">
    <source>
        <dbReference type="ARBA" id="ARBA00008023"/>
    </source>
</evidence>
<evidence type="ECO:0000256" key="3">
    <source>
        <dbReference type="ARBA" id="ARBA00022723"/>
    </source>
</evidence>
<comment type="catalytic activity">
    <reaction evidence="10">
        <text>ITP + H2O = IMP + diphosphate + H(+)</text>
        <dbReference type="Rhea" id="RHEA:29399"/>
        <dbReference type="ChEBI" id="CHEBI:15377"/>
        <dbReference type="ChEBI" id="CHEBI:15378"/>
        <dbReference type="ChEBI" id="CHEBI:33019"/>
        <dbReference type="ChEBI" id="CHEBI:58053"/>
        <dbReference type="ChEBI" id="CHEBI:61402"/>
        <dbReference type="EC" id="3.6.1.66"/>
    </reaction>
</comment>
<feature type="binding site" evidence="10">
    <location>
        <position position="68"/>
    </location>
    <ligand>
        <name>substrate</name>
    </ligand>
</feature>
<evidence type="ECO:0000256" key="9">
    <source>
        <dbReference type="ARBA" id="ARBA00052017"/>
    </source>
</evidence>
<feature type="binding site" evidence="10">
    <location>
        <position position="173"/>
    </location>
    <ligand>
        <name>substrate</name>
    </ligand>
</feature>
<keyword evidence="13" id="KW-1185">Reference proteome</keyword>
<name>A0A1V0A7G6_9ACTN</name>
<keyword evidence="4 10" id="KW-0547">Nucleotide-binding</keyword>